<organism evidence="1 2">
    <name type="scientific">Streptomyces bullii</name>
    <dbReference type="NCBI Taxonomy" id="349910"/>
    <lineage>
        <taxon>Bacteria</taxon>
        <taxon>Bacillati</taxon>
        <taxon>Actinomycetota</taxon>
        <taxon>Actinomycetes</taxon>
        <taxon>Kitasatosporales</taxon>
        <taxon>Streptomycetaceae</taxon>
        <taxon>Streptomyces</taxon>
    </lineage>
</organism>
<dbReference type="EMBL" id="JBHSNY010000029">
    <property type="protein sequence ID" value="MFC5639650.1"/>
    <property type="molecule type" value="Genomic_DNA"/>
</dbReference>
<keyword evidence="2" id="KW-1185">Reference proteome</keyword>
<accession>A0ABW0V2T4</accession>
<name>A0ABW0V2T4_9ACTN</name>
<sequence length="53" mass="5576">MLLGTALAAAPKPSRHPGRVHVVQGLTAHQTQVLFLTDTEAAVWVTATAAEEI</sequence>
<reference evidence="2" key="1">
    <citation type="journal article" date="2019" name="Int. J. Syst. Evol. Microbiol.">
        <title>The Global Catalogue of Microorganisms (GCM) 10K type strain sequencing project: providing services to taxonomists for standard genome sequencing and annotation.</title>
        <authorList>
            <consortium name="The Broad Institute Genomics Platform"/>
            <consortium name="The Broad Institute Genome Sequencing Center for Infectious Disease"/>
            <person name="Wu L."/>
            <person name="Ma J."/>
        </authorList>
    </citation>
    <scope>NUCLEOTIDE SEQUENCE [LARGE SCALE GENOMIC DNA]</scope>
    <source>
        <strain evidence="2">CGMCC 4.7248</strain>
    </source>
</reference>
<gene>
    <name evidence="1" type="ORF">ACFPZJ_39295</name>
</gene>
<protein>
    <submittedName>
        <fullName evidence="1">Uncharacterized protein</fullName>
    </submittedName>
</protein>
<evidence type="ECO:0000313" key="1">
    <source>
        <dbReference type="EMBL" id="MFC5639650.1"/>
    </source>
</evidence>
<dbReference type="RefSeq" id="WP_381031818.1">
    <property type="nucleotide sequence ID" value="NZ_JBHSNY010000029.1"/>
</dbReference>
<dbReference type="Proteomes" id="UP001596154">
    <property type="component" value="Unassembled WGS sequence"/>
</dbReference>
<comment type="caution">
    <text evidence="1">The sequence shown here is derived from an EMBL/GenBank/DDBJ whole genome shotgun (WGS) entry which is preliminary data.</text>
</comment>
<evidence type="ECO:0000313" key="2">
    <source>
        <dbReference type="Proteomes" id="UP001596154"/>
    </source>
</evidence>
<proteinExistence type="predicted"/>